<dbReference type="Proteomes" id="UP000236319">
    <property type="component" value="Unassembled WGS sequence"/>
</dbReference>
<dbReference type="OrthoDB" id="10634180at2759"/>
<dbReference type="RefSeq" id="XP_028867846.1">
    <property type="nucleotide sequence ID" value="XM_029012013.1"/>
</dbReference>
<reference evidence="1 2" key="1">
    <citation type="journal article" date="2017" name="BMC Genomics">
        <title>Whole-genome assembly of Babesia ovata and comparative genomics between closely related pathogens.</title>
        <authorList>
            <person name="Yamagishi J."/>
            <person name="Asada M."/>
            <person name="Hakimi H."/>
            <person name="Tanaka T.Q."/>
            <person name="Sugimoto C."/>
            <person name="Kawazu S."/>
        </authorList>
    </citation>
    <scope>NUCLEOTIDE SEQUENCE [LARGE SCALE GENOMIC DNA]</scope>
    <source>
        <strain evidence="1 2">Miyake</strain>
    </source>
</reference>
<evidence type="ECO:0000313" key="1">
    <source>
        <dbReference type="EMBL" id="GBE61603.1"/>
    </source>
</evidence>
<evidence type="ECO:0000313" key="2">
    <source>
        <dbReference type="Proteomes" id="UP000236319"/>
    </source>
</evidence>
<proteinExistence type="predicted"/>
<dbReference type="AlphaFoldDB" id="A0A2H6KF26"/>
<keyword evidence="2" id="KW-1185">Reference proteome</keyword>
<accession>A0A2H6KF26</accession>
<sequence length="189" mass="20694">MYRTTLYLRQWVPHGHRVVVRDAEQIAAWARAPRYGVHRRRVRLQHGNQCAEELVPNVDLCVLAAVDDEALVGAAEGAPQDETVFPMTPVRLYHAALVDVPQAHDRIAPRHAQQHLVVQRAADHHGDVGVLGQRGQLAQRRNVDNVGEAIGRGADRQGSVLVDGDGANAAIDSAATRSPNSIPQFRGIR</sequence>
<comment type="caution">
    <text evidence="1">The sequence shown here is derived from an EMBL/GenBank/DDBJ whole genome shotgun (WGS) entry which is preliminary data.</text>
</comment>
<dbReference type="VEuPathDB" id="PiroplasmaDB:BOVATA_030960"/>
<gene>
    <name evidence="1" type="ORF">BOVATA_030960</name>
</gene>
<name>A0A2H6KF26_9APIC</name>
<dbReference type="EMBL" id="BDSA01000003">
    <property type="protein sequence ID" value="GBE61603.1"/>
    <property type="molecule type" value="Genomic_DNA"/>
</dbReference>
<organism evidence="1 2">
    <name type="scientific">Babesia ovata</name>
    <dbReference type="NCBI Taxonomy" id="189622"/>
    <lineage>
        <taxon>Eukaryota</taxon>
        <taxon>Sar</taxon>
        <taxon>Alveolata</taxon>
        <taxon>Apicomplexa</taxon>
        <taxon>Aconoidasida</taxon>
        <taxon>Piroplasmida</taxon>
        <taxon>Babesiidae</taxon>
        <taxon>Babesia</taxon>
    </lineage>
</organism>
<protein>
    <submittedName>
        <fullName evidence="1">Uncharacterized protein</fullName>
    </submittedName>
</protein>
<dbReference type="GeneID" id="39875373"/>